<feature type="region of interest" description="Disordered" evidence="19">
    <location>
        <begin position="1"/>
        <end position="25"/>
    </location>
</feature>
<evidence type="ECO:0000256" key="18">
    <source>
        <dbReference type="ARBA" id="ARBA00033406"/>
    </source>
</evidence>
<evidence type="ECO:0000256" key="15">
    <source>
        <dbReference type="ARBA" id="ARBA00023264"/>
    </source>
</evidence>
<keyword evidence="13 20" id="KW-0472">Membrane</keyword>
<comment type="similarity">
    <text evidence="5">Belongs to the CDS family.</text>
</comment>
<evidence type="ECO:0000256" key="13">
    <source>
        <dbReference type="ARBA" id="ARBA00023136"/>
    </source>
</evidence>
<evidence type="ECO:0000256" key="14">
    <source>
        <dbReference type="ARBA" id="ARBA00023209"/>
    </source>
</evidence>
<keyword evidence="15" id="KW-1208">Phospholipid metabolism</keyword>
<evidence type="ECO:0000256" key="19">
    <source>
        <dbReference type="SAM" id="MobiDB-lite"/>
    </source>
</evidence>
<dbReference type="InterPro" id="IPR016720">
    <property type="entry name" value="PC_Trfase_euk"/>
</dbReference>
<keyword evidence="14" id="KW-0594">Phospholipid biosynthesis</keyword>
<dbReference type="Pfam" id="PF01148">
    <property type="entry name" value="CTP_transf_1"/>
    <property type="match status" value="1"/>
</dbReference>
<evidence type="ECO:0000256" key="4">
    <source>
        <dbReference type="ARBA" id="ARBA00005189"/>
    </source>
</evidence>
<feature type="transmembrane region" description="Helical" evidence="20">
    <location>
        <begin position="189"/>
        <end position="214"/>
    </location>
</feature>
<keyword evidence="22" id="KW-1185">Reference proteome</keyword>
<evidence type="ECO:0000256" key="6">
    <source>
        <dbReference type="ARBA" id="ARBA00012487"/>
    </source>
</evidence>
<keyword evidence="11 20" id="KW-1133">Transmembrane helix</keyword>
<feature type="transmembrane region" description="Helical" evidence="20">
    <location>
        <begin position="40"/>
        <end position="71"/>
    </location>
</feature>
<evidence type="ECO:0000256" key="7">
    <source>
        <dbReference type="ARBA" id="ARBA00022516"/>
    </source>
</evidence>
<keyword evidence="10" id="KW-0548">Nucleotidyltransferase</keyword>
<evidence type="ECO:0000256" key="3">
    <source>
        <dbReference type="ARBA" id="ARBA00005119"/>
    </source>
</evidence>
<evidence type="ECO:0000313" key="22">
    <source>
        <dbReference type="Proteomes" id="UP000789595"/>
    </source>
</evidence>
<feature type="transmembrane region" description="Helical" evidence="20">
    <location>
        <begin position="165"/>
        <end position="183"/>
    </location>
</feature>
<evidence type="ECO:0000256" key="10">
    <source>
        <dbReference type="ARBA" id="ARBA00022695"/>
    </source>
</evidence>
<dbReference type="EMBL" id="CAKKNE010000001">
    <property type="protein sequence ID" value="CAH0365182.1"/>
    <property type="molecule type" value="Genomic_DNA"/>
</dbReference>
<protein>
    <recommendedName>
        <fullName evidence="6">phosphatidate cytidylyltransferase</fullName>
        <ecNumber evidence="6">2.7.7.41</ecNumber>
    </recommendedName>
    <alternativeName>
        <fullName evidence="16">CDP-diacylglycerol synthase</fullName>
    </alternativeName>
    <alternativeName>
        <fullName evidence="17">CDP-diglyceride pyrophosphorylase</fullName>
    </alternativeName>
    <alternativeName>
        <fullName evidence="18">CDP-diglyceride synthase</fullName>
    </alternativeName>
</protein>
<comment type="pathway">
    <text evidence="4">Lipid metabolism.</text>
</comment>
<dbReference type="UniPathway" id="UPA00557">
    <property type="reaction ID" value="UER00614"/>
</dbReference>
<dbReference type="PANTHER" id="PTHR13773:SF8">
    <property type="entry name" value="PHOSPHATIDATE CYTIDYLYLTRANSFERASE, PHOTORECEPTOR-SPECIFIC"/>
    <property type="match status" value="1"/>
</dbReference>
<feature type="compositionally biased region" description="Polar residues" evidence="19">
    <location>
        <begin position="1"/>
        <end position="10"/>
    </location>
</feature>
<dbReference type="EC" id="2.7.7.41" evidence="6"/>
<feature type="transmembrane region" description="Helical" evidence="20">
    <location>
        <begin position="301"/>
        <end position="323"/>
    </location>
</feature>
<evidence type="ECO:0000256" key="16">
    <source>
        <dbReference type="ARBA" id="ARBA00029893"/>
    </source>
</evidence>
<evidence type="ECO:0000256" key="9">
    <source>
        <dbReference type="ARBA" id="ARBA00022692"/>
    </source>
</evidence>
<reference evidence="21" key="1">
    <citation type="submission" date="2021-11" db="EMBL/GenBank/DDBJ databases">
        <authorList>
            <consortium name="Genoscope - CEA"/>
            <person name="William W."/>
        </authorList>
    </citation>
    <scope>NUCLEOTIDE SEQUENCE</scope>
</reference>
<comment type="catalytic activity">
    <reaction evidence="1">
        <text>a 1,2-diacyl-sn-glycero-3-phosphate + CTP + H(+) = a CDP-1,2-diacyl-sn-glycerol + diphosphate</text>
        <dbReference type="Rhea" id="RHEA:16229"/>
        <dbReference type="ChEBI" id="CHEBI:15378"/>
        <dbReference type="ChEBI" id="CHEBI:33019"/>
        <dbReference type="ChEBI" id="CHEBI:37563"/>
        <dbReference type="ChEBI" id="CHEBI:58332"/>
        <dbReference type="ChEBI" id="CHEBI:58608"/>
        <dbReference type="EC" id="2.7.7.41"/>
    </reaction>
</comment>
<feature type="transmembrane region" description="Helical" evidence="20">
    <location>
        <begin position="235"/>
        <end position="254"/>
    </location>
</feature>
<organism evidence="21 22">
    <name type="scientific">Pelagomonas calceolata</name>
    <dbReference type="NCBI Taxonomy" id="35677"/>
    <lineage>
        <taxon>Eukaryota</taxon>
        <taxon>Sar</taxon>
        <taxon>Stramenopiles</taxon>
        <taxon>Ochrophyta</taxon>
        <taxon>Pelagophyceae</taxon>
        <taxon>Pelagomonadales</taxon>
        <taxon>Pelagomonadaceae</taxon>
        <taxon>Pelagomonas</taxon>
    </lineage>
</organism>
<sequence length="396" mass="45155">MVATRRSSASGKAAPEKPPRPPPAVTQPGFWRSFATRAKAALAMMVCFLCILWAGHFYVWLLILMLQVLSFRELLNVRYQDYKKDTEKAMPLFRTLQWGWFYAAQFYVYADFVHEFALQNHTQHKLTQPFSRYWEAISFFLYCVVFTLSVYTLRVDAVRYQVGQLSWTIVTLCIVVGQMKFVAHNIFEGLFWFFFPVWLVVHNDCWAYAWGALLGRRFITQPFFSLSPKKTWEGFVGALVSTIVVAFYTAPLFARSRWLSCPATSLTLRFHEPLACEPAAVFRTRSEMKLGFVTLRDVSPIQLHAVVFGLFASVVAPFGGFLASAIKRAYEVKDFDSLIPGHGGVTDRVDCEFIMALFVYVYHKTFIAEPEGWRALAAAAARLPEGDRRLLAGAIC</sequence>
<comment type="pathway">
    <text evidence="3">Phospholipid metabolism; CDP-diacylglycerol biosynthesis; CDP-diacylglycerol from sn-glycerol 3-phosphate: step 3/3.</text>
</comment>
<keyword evidence="9 20" id="KW-0812">Transmembrane</keyword>
<comment type="caution">
    <text evidence="21">The sequence shown here is derived from an EMBL/GenBank/DDBJ whole genome shotgun (WGS) entry which is preliminary data.</text>
</comment>
<keyword evidence="12" id="KW-0443">Lipid metabolism</keyword>
<name>A0A8J2WQV7_9STRA</name>
<evidence type="ECO:0000256" key="5">
    <source>
        <dbReference type="ARBA" id="ARBA00010185"/>
    </source>
</evidence>
<proteinExistence type="inferred from homology"/>
<dbReference type="GO" id="GO:0016024">
    <property type="term" value="P:CDP-diacylglycerol biosynthetic process"/>
    <property type="evidence" value="ECO:0007669"/>
    <property type="project" value="UniProtKB-UniPathway"/>
</dbReference>
<dbReference type="PANTHER" id="PTHR13773">
    <property type="entry name" value="PHOSPHATIDATE CYTIDYLYLTRANSFERASE"/>
    <property type="match status" value="1"/>
</dbReference>
<keyword evidence="8" id="KW-0808">Transferase</keyword>
<dbReference type="Proteomes" id="UP000789595">
    <property type="component" value="Unassembled WGS sequence"/>
</dbReference>
<evidence type="ECO:0000256" key="2">
    <source>
        <dbReference type="ARBA" id="ARBA00004141"/>
    </source>
</evidence>
<dbReference type="AlphaFoldDB" id="A0A8J2WQV7"/>
<comment type="subcellular location">
    <subcellularLocation>
        <location evidence="2">Membrane</location>
        <topology evidence="2">Multi-pass membrane protein</topology>
    </subcellularLocation>
</comment>
<dbReference type="GO" id="GO:0004605">
    <property type="term" value="F:phosphatidate cytidylyltransferase activity"/>
    <property type="evidence" value="ECO:0007669"/>
    <property type="project" value="UniProtKB-EC"/>
</dbReference>
<dbReference type="OrthoDB" id="10260889at2759"/>
<evidence type="ECO:0000256" key="1">
    <source>
        <dbReference type="ARBA" id="ARBA00001698"/>
    </source>
</evidence>
<feature type="transmembrane region" description="Helical" evidence="20">
    <location>
        <begin position="130"/>
        <end position="153"/>
    </location>
</feature>
<evidence type="ECO:0000256" key="20">
    <source>
        <dbReference type="SAM" id="Phobius"/>
    </source>
</evidence>
<evidence type="ECO:0000256" key="17">
    <source>
        <dbReference type="ARBA" id="ARBA00032396"/>
    </source>
</evidence>
<evidence type="ECO:0000313" key="21">
    <source>
        <dbReference type="EMBL" id="CAH0365182.1"/>
    </source>
</evidence>
<evidence type="ECO:0000256" key="12">
    <source>
        <dbReference type="ARBA" id="ARBA00023098"/>
    </source>
</evidence>
<evidence type="ECO:0000256" key="8">
    <source>
        <dbReference type="ARBA" id="ARBA00022679"/>
    </source>
</evidence>
<gene>
    <name evidence="21" type="ORF">PECAL_1P16070</name>
</gene>
<keyword evidence="7" id="KW-0444">Lipid biosynthesis</keyword>
<accession>A0A8J2WQV7</accession>
<evidence type="ECO:0000256" key="11">
    <source>
        <dbReference type="ARBA" id="ARBA00022989"/>
    </source>
</evidence>
<dbReference type="GO" id="GO:0005789">
    <property type="term" value="C:endoplasmic reticulum membrane"/>
    <property type="evidence" value="ECO:0007669"/>
    <property type="project" value="TreeGrafter"/>
</dbReference>